<accession>A0A285H256</accession>
<dbReference type="Proteomes" id="UP000219612">
    <property type="component" value="Unassembled WGS sequence"/>
</dbReference>
<evidence type="ECO:0000313" key="2">
    <source>
        <dbReference type="EMBL" id="SNY29980.1"/>
    </source>
</evidence>
<feature type="transmembrane region" description="Helical" evidence="1">
    <location>
        <begin position="77"/>
        <end position="96"/>
    </location>
</feature>
<keyword evidence="3" id="KW-1185">Reference proteome</keyword>
<reference evidence="2 3" key="1">
    <citation type="submission" date="2017-09" db="EMBL/GenBank/DDBJ databases">
        <authorList>
            <person name="Ehlers B."/>
            <person name="Leendertz F.H."/>
        </authorList>
    </citation>
    <scope>NUCLEOTIDE SEQUENCE [LARGE SCALE GENOMIC DNA]</scope>
    <source>
        <strain evidence="2 3">CGMCC 4.6857</strain>
    </source>
</reference>
<organism evidence="2 3">
    <name type="scientific">Paractinoplanes atraurantiacus</name>
    <dbReference type="NCBI Taxonomy" id="1036182"/>
    <lineage>
        <taxon>Bacteria</taxon>
        <taxon>Bacillati</taxon>
        <taxon>Actinomycetota</taxon>
        <taxon>Actinomycetes</taxon>
        <taxon>Micromonosporales</taxon>
        <taxon>Micromonosporaceae</taxon>
        <taxon>Paractinoplanes</taxon>
    </lineage>
</organism>
<keyword evidence="1" id="KW-0812">Transmembrane</keyword>
<name>A0A285H256_9ACTN</name>
<protein>
    <submittedName>
        <fullName evidence="2">Uncharacterized protein</fullName>
    </submittedName>
</protein>
<proteinExistence type="predicted"/>
<dbReference type="AlphaFoldDB" id="A0A285H256"/>
<dbReference type="RefSeq" id="WP_097319602.1">
    <property type="nucleotide sequence ID" value="NZ_OBDY01000003.1"/>
</dbReference>
<gene>
    <name evidence="2" type="ORF">SAMN05421748_103333</name>
</gene>
<keyword evidence="1" id="KW-0472">Membrane</keyword>
<evidence type="ECO:0000313" key="3">
    <source>
        <dbReference type="Proteomes" id="UP000219612"/>
    </source>
</evidence>
<sequence length="263" mass="28653">MPDRDDDLIAELRDLATWLETPEPADQRAAVRTRLAKQTSRRWSWVPAKRPNPWTAAKQTNRPAPWVVAKRANRWRAWGAGVLAALAAAVIAVAPARAAVVDVLADVLRVAGIEVRREAVPPTPAVSPSPLPDAGSISLGEARKMAKFPAALGDPERVEVYDQRRVVSLFYRGGTIRLDQFDGSAAAFLKQAGQAEWTDVGGALAVWLPGPHTLTYYDRSGVERSATARLATPTLIWDTNGTTYRLEGFTDLAEARRVALSVQ</sequence>
<dbReference type="OrthoDB" id="4328209at2"/>
<dbReference type="EMBL" id="OBDY01000003">
    <property type="protein sequence ID" value="SNY29980.1"/>
    <property type="molecule type" value="Genomic_DNA"/>
</dbReference>
<evidence type="ECO:0000256" key="1">
    <source>
        <dbReference type="SAM" id="Phobius"/>
    </source>
</evidence>
<keyword evidence="1" id="KW-1133">Transmembrane helix</keyword>